<dbReference type="AlphaFoldDB" id="A0A6G0YA45"/>
<dbReference type="Pfam" id="PF05699">
    <property type="entry name" value="Dimer_Tnp_hAT"/>
    <property type="match status" value="1"/>
</dbReference>
<organism evidence="2 3">
    <name type="scientific">Aphis craccivora</name>
    <name type="common">Cowpea aphid</name>
    <dbReference type="NCBI Taxonomy" id="307492"/>
    <lineage>
        <taxon>Eukaryota</taxon>
        <taxon>Metazoa</taxon>
        <taxon>Ecdysozoa</taxon>
        <taxon>Arthropoda</taxon>
        <taxon>Hexapoda</taxon>
        <taxon>Insecta</taxon>
        <taxon>Pterygota</taxon>
        <taxon>Neoptera</taxon>
        <taxon>Paraneoptera</taxon>
        <taxon>Hemiptera</taxon>
        <taxon>Sternorrhyncha</taxon>
        <taxon>Aphidomorpha</taxon>
        <taxon>Aphidoidea</taxon>
        <taxon>Aphididae</taxon>
        <taxon>Aphidini</taxon>
        <taxon>Aphis</taxon>
        <taxon>Aphis</taxon>
    </lineage>
</organism>
<proteinExistence type="predicted"/>
<dbReference type="GO" id="GO:0046983">
    <property type="term" value="F:protein dimerization activity"/>
    <property type="evidence" value="ECO:0007669"/>
    <property type="project" value="InterPro"/>
</dbReference>
<dbReference type="InterPro" id="IPR012337">
    <property type="entry name" value="RNaseH-like_sf"/>
</dbReference>
<dbReference type="EMBL" id="VUJU01005220">
    <property type="protein sequence ID" value="KAF0751905.1"/>
    <property type="molecule type" value="Genomic_DNA"/>
</dbReference>
<comment type="caution">
    <text evidence="2">The sequence shown here is derived from an EMBL/GenBank/DDBJ whole genome shotgun (WGS) entry which is preliminary data.</text>
</comment>
<name>A0A6G0YA45_APHCR</name>
<evidence type="ECO:0000259" key="1">
    <source>
        <dbReference type="SMART" id="SM00597"/>
    </source>
</evidence>
<protein>
    <submittedName>
        <fullName evidence="2">Zinc finger MYM-type protein 1-like</fullName>
    </submittedName>
</protein>
<dbReference type="Proteomes" id="UP000478052">
    <property type="component" value="Unassembled WGS sequence"/>
</dbReference>
<dbReference type="PANTHER" id="PTHR45749">
    <property type="match status" value="1"/>
</dbReference>
<dbReference type="Pfam" id="PF14291">
    <property type="entry name" value="DUF4371"/>
    <property type="match status" value="1"/>
</dbReference>
<reference evidence="2 3" key="1">
    <citation type="submission" date="2019-08" db="EMBL/GenBank/DDBJ databases">
        <title>Whole genome of Aphis craccivora.</title>
        <authorList>
            <person name="Voronova N.V."/>
            <person name="Shulinski R.S."/>
            <person name="Bandarenka Y.V."/>
            <person name="Zhorov D.G."/>
            <person name="Warner D."/>
        </authorList>
    </citation>
    <scope>NUCLEOTIDE SEQUENCE [LARGE SCALE GENOMIC DNA]</scope>
    <source>
        <strain evidence="2">180601</strain>
        <tissue evidence="2">Whole Body</tissue>
    </source>
</reference>
<keyword evidence="3" id="KW-1185">Reference proteome</keyword>
<dbReference type="PANTHER" id="PTHR45749:SF23">
    <property type="entry name" value="ZINC FINGER MYM-TYPE PROTEIN 1-LIKE"/>
    <property type="match status" value="1"/>
</dbReference>
<sequence>MYDGENVMSGKFNGVQSKIKTKFPHTTLTHCKAHRINLVVVDILSDNEKPQPFSILLSFGLKNKNFWKLKIKLIEMYNENLYNNISYYLCITKNHYFYSLGILSTIKNGQFVVVLFIISHVLCTINILSNMFQNKNATLGKSAKLINNVIKSIEDSRSSESFSSKWTSILTFAKEHEPKRKRQQPSHLVQFLVSTTTGATSEAMDYLLKFIIANLKKRSLIIISFIKLPINSATCERSFSAMRKIKTWLRTSIQQQKCNELSILYIEKDKTKFVTLHVKLIMRRLIPDVFERKLLNNEVNFRDWLLYSKSIFSLFCGPCRIFSSTRSKFSETGFNNWKKVHSKVSEHEKSISHLNAVRDWVVRSDKLGKSTFLHLRYKLNQNYNIGDLFSIDFCHQEDLHLEGKMNFLALITMVICSLELLAKFDPFLAKHIETHGNKGRGHVSYLSSTICDEFILIMGNEVIKRIVDELKLSKYYPIIVDSTPDVSKIDQLTLIVRYILPNGTPIERFLKFMPSVGHKGADLQQAIINEFKQLQINIEDCRGQSYDNAKNMSGVYSGMQARIRQVLSMLNSYHAQLTLGANAAQCRESGQSFFFLLENLYGWEILNKHLNSNNHSNSNNKFILTKNTTVKKLCTTRWSCRDDACTALYNGLPQIKKALEELIEDRLQKPIVQLEANSILKKLCSLDTAFMIMMWAPILKRFNITSKTLQTVNIDLSTVITLYDSLVLYLKEFRHKFDQIEQMNYQDEKQKNFFDEENTEEILHGSHKMKTQTFFKADHFQNIYCDDIDKDFVQEVLQLSFIVNSTFPKSDESNKAKPNTQNLLTILRYKKLDSLFPNTEIALRLYYTLPISNCSGERSFSALKRFKSYLRSTLSKEKLNSFAILNIENVLLESMSWDVLTNSLNRNQEKRIY</sequence>
<dbReference type="InterPro" id="IPR025398">
    <property type="entry name" value="DUF4371"/>
</dbReference>
<accession>A0A6G0YA45</accession>
<evidence type="ECO:0000313" key="3">
    <source>
        <dbReference type="Proteomes" id="UP000478052"/>
    </source>
</evidence>
<dbReference type="SMART" id="SM00597">
    <property type="entry name" value="ZnF_TTF"/>
    <property type="match status" value="1"/>
</dbReference>
<dbReference type="InterPro" id="IPR006580">
    <property type="entry name" value="Znf_TTF"/>
</dbReference>
<gene>
    <name evidence="2" type="ORF">FWK35_00014629</name>
</gene>
<dbReference type="InterPro" id="IPR008906">
    <property type="entry name" value="HATC_C_dom"/>
</dbReference>
<evidence type="ECO:0000313" key="2">
    <source>
        <dbReference type="EMBL" id="KAF0751905.1"/>
    </source>
</evidence>
<dbReference type="SUPFAM" id="SSF53098">
    <property type="entry name" value="Ribonuclease H-like"/>
    <property type="match status" value="1"/>
</dbReference>
<feature type="domain" description="TTF-type" evidence="1">
    <location>
        <begin position="289"/>
        <end position="373"/>
    </location>
</feature>